<dbReference type="InterPro" id="IPR008979">
    <property type="entry name" value="Galactose-bd-like_sf"/>
</dbReference>
<protein>
    <submittedName>
        <fullName evidence="2">Discoidin domain-containing protein</fullName>
    </submittedName>
</protein>
<dbReference type="Pfam" id="PF00754">
    <property type="entry name" value="F5_F8_type_C"/>
    <property type="match status" value="1"/>
</dbReference>
<organism evidence="2 3">
    <name type="scientific">Anaerobaca lacustris</name>
    <dbReference type="NCBI Taxonomy" id="3044600"/>
    <lineage>
        <taxon>Bacteria</taxon>
        <taxon>Pseudomonadati</taxon>
        <taxon>Planctomycetota</taxon>
        <taxon>Phycisphaerae</taxon>
        <taxon>Sedimentisphaerales</taxon>
        <taxon>Anaerobacaceae</taxon>
        <taxon>Anaerobaca</taxon>
    </lineage>
</organism>
<comment type="caution">
    <text evidence="2">The sequence shown here is derived from an EMBL/GenBank/DDBJ whole genome shotgun (WGS) entry which is preliminary data.</text>
</comment>
<dbReference type="AlphaFoldDB" id="A0AAW6U1A6"/>
<evidence type="ECO:0000313" key="3">
    <source>
        <dbReference type="Proteomes" id="UP001431776"/>
    </source>
</evidence>
<proteinExistence type="predicted"/>
<accession>A0AAW6U1A6</accession>
<evidence type="ECO:0000313" key="2">
    <source>
        <dbReference type="EMBL" id="MDI6449613.1"/>
    </source>
</evidence>
<dbReference type="SUPFAM" id="SSF49785">
    <property type="entry name" value="Galactose-binding domain-like"/>
    <property type="match status" value="1"/>
</dbReference>
<feature type="domain" description="F5/8 type C" evidence="1">
    <location>
        <begin position="287"/>
        <end position="431"/>
    </location>
</feature>
<dbReference type="EMBL" id="JASCXX010000012">
    <property type="protein sequence ID" value="MDI6449613.1"/>
    <property type="molecule type" value="Genomic_DNA"/>
</dbReference>
<gene>
    <name evidence="2" type="ORF">QJ522_11210</name>
</gene>
<dbReference type="Gene3D" id="2.60.120.430">
    <property type="entry name" value="Galactose-binding lectin"/>
    <property type="match status" value="1"/>
</dbReference>
<name>A0AAW6U1A6_9BACT</name>
<dbReference type="RefSeq" id="WP_349245022.1">
    <property type="nucleotide sequence ID" value="NZ_JASCXX010000012.1"/>
</dbReference>
<dbReference type="InterPro" id="IPR000421">
    <property type="entry name" value="FA58C"/>
</dbReference>
<dbReference type="Gene3D" id="2.60.120.200">
    <property type="match status" value="1"/>
</dbReference>
<sequence length="912" mass="97748">MGRKCTWLMVLLGVVLFVAGTVQAQLITGVERRGSTFAPPQVAPDPLADNSPCYVDRVHQYTDIPEFLLGAEYVMVANDDKNPATYELDVTLSGNAILYLILDNRLGGGSMTAPGPVGNPMPWVLEMGFVNLEVDLGIDEGADGTINQRSTIWALEVKRGTITLFAQNDGGSRNMYGVAALPSTPAGVASAPAPEDEADDVPREVVLSWTAGEFAATHDVYLGTAFDDVNDASRADPRGVLVSQGQTATSYDPPDLLEFGATYYWRIDEVNAAPDNTIFKGTVWSFATEPFAYAIQNVIATASSSSADTAPANTVDGSGLNEDDQHSTAASDMWLTAADAELPIWIQYEFDRVYKMHELLVWNYNVQFEPVLGFGAKDVTVEYSVDGAEWAVLGDVEFARAAATASYVANTAVDMAGVGARYVRLVIQNNWGVLPQIGLSEVRFLYIPAQAREPQPASGGTDASVDSVLTWRAGRDAVSHEVYFGTDADELPLAGSPAQAAFAASLEFGTTYYWQVDEVGDDAVWPGELWSFATQEYRLIDGFETYTDDIDAGEAIFDTWLDGWVNSTGSTVGHLETPFAERTIVHSGSQSMPLQYDNTVSPFYSEAERTFASPQNWTGNGADTLVVYFQGLPASFLELADGKIILGAAGADIWGTADEFRFAYKNLNGDGSLIAYVESVSRANEWTKAGVMIRETLQPGSKFAAVYSTPDYGCRYQARLTMGVDAVSDSSIATAEQIALRAPHWVKIERVGNAFNGYYSTDGENWTAMAWNPQTIVMGANAYIGLALTSHVTGVLASAEFSGMTTTGNVSGQWTVETIGPAQPEGNSAAPLYVRVEDATGKAASVTHPAGNGAVFLAGWNEWQIPLSEFAGVNLSRVDTMTIGVGNRTSPAAGGTGIVYIDDIGFGRPAAQ</sequence>
<evidence type="ECO:0000259" key="1">
    <source>
        <dbReference type="PROSITE" id="PS50022"/>
    </source>
</evidence>
<dbReference type="PROSITE" id="PS50022">
    <property type="entry name" value="FA58C_3"/>
    <property type="match status" value="1"/>
</dbReference>
<reference evidence="2" key="1">
    <citation type="submission" date="2023-05" db="EMBL/GenBank/DDBJ databases">
        <title>Anaerotaeda fermentans gen. nov., sp. nov., a novel anaerobic planctomycete of the new family within the order Sedimentisphaerales isolated from Taman Peninsula, Russia.</title>
        <authorList>
            <person name="Khomyakova M.A."/>
            <person name="Merkel A.Y."/>
            <person name="Slobodkin A.I."/>
        </authorList>
    </citation>
    <scope>NUCLEOTIDE SEQUENCE</scope>
    <source>
        <strain evidence="2">M17dextr</strain>
    </source>
</reference>
<dbReference type="Gene3D" id="2.60.120.260">
    <property type="entry name" value="Galactose-binding domain-like"/>
    <property type="match status" value="1"/>
</dbReference>
<dbReference type="Proteomes" id="UP001431776">
    <property type="component" value="Unassembled WGS sequence"/>
</dbReference>
<keyword evidence="3" id="KW-1185">Reference proteome</keyword>